<accession>A0ABV8RL54</accession>
<dbReference type="Proteomes" id="UP001595828">
    <property type="component" value="Unassembled WGS sequence"/>
</dbReference>
<reference evidence="3" key="1">
    <citation type="journal article" date="2019" name="Int. J. Syst. Evol. Microbiol.">
        <title>The Global Catalogue of Microorganisms (GCM) 10K type strain sequencing project: providing services to taxonomists for standard genome sequencing and annotation.</title>
        <authorList>
            <consortium name="The Broad Institute Genomics Platform"/>
            <consortium name="The Broad Institute Genome Sequencing Center for Infectious Disease"/>
            <person name="Wu L."/>
            <person name="Ma J."/>
        </authorList>
    </citation>
    <scope>NUCLEOTIDE SEQUENCE [LARGE SCALE GENOMIC DNA]</scope>
    <source>
        <strain evidence="3">CGMCC 1.12989</strain>
    </source>
</reference>
<name>A0ABV8RL54_9SPHN</name>
<comment type="caution">
    <text evidence="2">The sequence shown here is derived from an EMBL/GenBank/DDBJ whole genome shotgun (WGS) entry which is preliminary data.</text>
</comment>
<evidence type="ECO:0000256" key="1">
    <source>
        <dbReference type="SAM" id="MobiDB-lite"/>
    </source>
</evidence>
<protein>
    <submittedName>
        <fullName evidence="2">Uncharacterized protein</fullName>
    </submittedName>
</protein>
<keyword evidence="3" id="KW-1185">Reference proteome</keyword>
<dbReference type="EMBL" id="JBHSDR010000003">
    <property type="protein sequence ID" value="MFC4294111.1"/>
    <property type="molecule type" value="Genomic_DNA"/>
</dbReference>
<proteinExistence type="predicted"/>
<evidence type="ECO:0000313" key="2">
    <source>
        <dbReference type="EMBL" id="MFC4294111.1"/>
    </source>
</evidence>
<evidence type="ECO:0000313" key="3">
    <source>
        <dbReference type="Proteomes" id="UP001595828"/>
    </source>
</evidence>
<organism evidence="2 3">
    <name type="scientific">Novosphingobium tardum</name>
    <dbReference type="NCBI Taxonomy" id="1538021"/>
    <lineage>
        <taxon>Bacteria</taxon>
        <taxon>Pseudomonadati</taxon>
        <taxon>Pseudomonadota</taxon>
        <taxon>Alphaproteobacteria</taxon>
        <taxon>Sphingomonadales</taxon>
        <taxon>Sphingomonadaceae</taxon>
        <taxon>Novosphingobium</taxon>
    </lineage>
</organism>
<feature type="region of interest" description="Disordered" evidence="1">
    <location>
        <begin position="47"/>
        <end position="80"/>
    </location>
</feature>
<dbReference type="RefSeq" id="WP_379537576.1">
    <property type="nucleotide sequence ID" value="NZ_JBHSDR010000003.1"/>
</dbReference>
<gene>
    <name evidence="2" type="ORF">ACFO0A_03455</name>
</gene>
<sequence length="80" mass="8280">MGLLRLAAIGGIGYAVWKAISGSGGKLQHAGFAPGESDGANFAKVRTAGPEGMRSNPPEWDKTDQAMDESFPASDPPATY</sequence>